<evidence type="ECO:0000256" key="6">
    <source>
        <dbReference type="ARBA" id="ARBA00022794"/>
    </source>
</evidence>
<proteinExistence type="inferred from homology"/>
<feature type="compositionally biased region" description="Basic and acidic residues" evidence="10">
    <location>
        <begin position="1272"/>
        <end position="1286"/>
    </location>
</feature>
<keyword evidence="5" id="KW-0493">Microtubule</keyword>
<feature type="compositionally biased region" description="Acidic residues" evidence="10">
    <location>
        <begin position="162"/>
        <end position="175"/>
    </location>
</feature>
<evidence type="ECO:0000256" key="10">
    <source>
        <dbReference type="SAM" id="MobiDB-lite"/>
    </source>
</evidence>
<feature type="compositionally biased region" description="Polar residues" evidence="10">
    <location>
        <begin position="449"/>
        <end position="467"/>
    </location>
</feature>
<keyword evidence="11" id="KW-1185">Reference proteome</keyword>
<feature type="region of interest" description="Disordered" evidence="10">
    <location>
        <begin position="331"/>
        <end position="372"/>
    </location>
</feature>
<feature type="region of interest" description="Disordered" evidence="10">
    <location>
        <begin position="387"/>
        <end position="690"/>
    </location>
</feature>
<evidence type="ECO:0000256" key="8">
    <source>
        <dbReference type="ARBA" id="ARBA00023212"/>
    </source>
</evidence>
<organism evidence="11 12">
    <name type="scientific">Actinia tenebrosa</name>
    <name type="common">Australian red waratah sea anemone</name>
    <dbReference type="NCBI Taxonomy" id="6105"/>
    <lineage>
        <taxon>Eukaryota</taxon>
        <taxon>Metazoa</taxon>
        <taxon>Cnidaria</taxon>
        <taxon>Anthozoa</taxon>
        <taxon>Hexacorallia</taxon>
        <taxon>Actiniaria</taxon>
        <taxon>Actiniidae</taxon>
        <taxon>Actinia</taxon>
    </lineage>
</organism>
<dbReference type="PANTHER" id="PTHR34031:SF1">
    <property type="entry name" value="CENTROSOMAL PROTEIN OF 162 KDA"/>
    <property type="match status" value="1"/>
</dbReference>
<keyword evidence="4" id="KW-0963">Cytoplasm</keyword>
<feature type="coiled-coil region" evidence="9">
    <location>
        <begin position="1484"/>
        <end position="1511"/>
    </location>
</feature>
<keyword evidence="7 9" id="KW-0175">Coiled coil</keyword>
<evidence type="ECO:0000256" key="5">
    <source>
        <dbReference type="ARBA" id="ARBA00022701"/>
    </source>
</evidence>
<feature type="compositionally biased region" description="Basic and acidic residues" evidence="10">
    <location>
        <begin position="574"/>
        <end position="585"/>
    </location>
</feature>
<dbReference type="FunCoup" id="A0A6P8I5S5">
    <property type="interactions" value="1372"/>
</dbReference>
<feature type="region of interest" description="Disordered" evidence="10">
    <location>
        <begin position="30"/>
        <end position="317"/>
    </location>
</feature>
<evidence type="ECO:0000256" key="3">
    <source>
        <dbReference type="ARBA" id="ARBA00021406"/>
    </source>
</evidence>
<evidence type="ECO:0000256" key="2">
    <source>
        <dbReference type="ARBA" id="ARBA00009485"/>
    </source>
</evidence>
<evidence type="ECO:0000256" key="4">
    <source>
        <dbReference type="ARBA" id="ARBA00022490"/>
    </source>
</evidence>
<feature type="coiled-coil region" evidence="9">
    <location>
        <begin position="785"/>
        <end position="899"/>
    </location>
</feature>
<feature type="compositionally biased region" description="Acidic residues" evidence="10">
    <location>
        <begin position="89"/>
        <end position="99"/>
    </location>
</feature>
<feature type="region of interest" description="Disordered" evidence="10">
    <location>
        <begin position="1272"/>
        <end position="1294"/>
    </location>
</feature>
<reference evidence="12" key="1">
    <citation type="submission" date="2025-08" db="UniProtKB">
        <authorList>
            <consortium name="RefSeq"/>
        </authorList>
    </citation>
    <scope>IDENTIFICATION</scope>
    <source>
        <tissue evidence="12">Tentacle</tissue>
    </source>
</reference>
<gene>
    <name evidence="12" type="primary">LOC116296460</name>
</gene>
<dbReference type="RefSeq" id="XP_031560337.1">
    <property type="nucleotide sequence ID" value="XM_031704477.1"/>
</dbReference>
<feature type="compositionally biased region" description="Acidic residues" evidence="10">
    <location>
        <begin position="273"/>
        <end position="287"/>
    </location>
</feature>
<feature type="compositionally biased region" description="Basic and acidic residues" evidence="10">
    <location>
        <begin position="132"/>
        <end position="161"/>
    </location>
</feature>
<evidence type="ECO:0000256" key="1">
    <source>
        <dbReference type="ARBA" id="ARBA00004114"/>
    </source>
</evidence>
<evidence type="ECO:0000313" key="11">
    <source>
        <dbReference type="Proteomes" id="UP000515163"/>
    </source>
</evidence>
<dbReference type="InParanoid" id="A0A6P8I5S5"/>
<feature type="compositionally biased region" description="Basic and acidic residues" evidence="10">
    <location>
        <begin position="510"/>
        <end position="525"/>
    </location>
</feature>
<feature type="compositionally biased region" description="Polar residues" evidence="10">
    <location>
        <begin position="974"/>
        <end position="983"/>
    </location>
</feature>
<feature type="compositionally biased region" description="Basic and acidic residues" evidence="10">
    <location>
        <begin position="960"/>
        <end position="969"/>
    </location>
</feature>
<feature type="compositionally biased region" description="Polar residues" evidence="10">
    <location>
        <begin position="628"/>
        <end position="637"/>
    </location>
</feature>
<feature type="compositionally biased region" description="Basic and acidic residues" evidence="10">
    <location>
        <begin position="205"/>
        <end position="215"/>
    </location>
</feature>
<feature type="region of interest" description="Disordered" evidence="10">
    <location>
        <begin position="711"/>
        <end position="742"/>
    </location>
</feature>
<comment type="subcellular location">
    <subcellularLocation>
        <location evidence="1">Cytoplasm</location>
        <location evidence="1">Cytoskeleton</location>
        <location evidence="1">Microtubule organizing center</location>
        <location evidence="1">Centrosome</location>
        <location evidence="1">Centriole</location>
    </subcellularLocation>
</comment>
<dbReference type="GO" id="GO:0005814">
    <property type="term" value="C:centriole"/>
    <property type="evidence" value="ECO:0007669"/>
    <property type="project" value="UniProtKB-SubCell"/>
</dbReference>
<name>A0A6P8I5S5_ACTTE</name>
<evidence type="ECO:0000313" key="12">
    <source>
        <dbReference type="RefSeq" id="XP_031560337.1"/>
    </source>
</evidence>
<evidence type="ECO:0000256" key="9">
    <source>
        <dbReference type="SAM" id="Coils"/>
    </source>
</evidence>
<dbReference type="GO" id="GO:0005879">
    <property type="term" value="C:axonemal microtubule"/>
    <property type="evidence" value="ECO:0007669"/>
    <property type="project" value="TreeGrafter"/>
</dbReference>
<dbReference type="GeneID" id="116296460"/>
<feature type="compositionally biased region" description="Basic and acidic residues" evidence="10">
    <location>
        <begin position="538"/>
        <end position="549"/>
    </location>
</feature>
<feature type="region of interest" description="Disordered" evidence="10">
    <location>
        <begin position="960"/>
        <end position="983"/>
    </location>
</feature>
<dbReference type="Proteomes" id="UP000515163">
    <property type="component" value="Unplaced"/>
</dbReference>
<keyword evidence="6" id="KW-0970">Cilium biogenesis/degradation</keyword>
<feature type="compositionally biased region" description="Low complexity" evidence="10">
    <location>
        <begin position="638"/>
        <end position="655"/>
    </location>
</feature>
<dbReference type="OrthoDB" id="2157184at2759"/>
<keyword evidence="8" id="KW-0206">Cytoskeleton</keyword>
<dbReference type="GO" id="GO:0060271">
    <property type="term" value="P:cilium assembly"/>
    <property type="evidence" value="ECO:0007669"/>
    <property type="project" value="TreeGrafter"/>
</dbReference>
<sequence>MTERWDSLRSKFQGKNIDLDAEFEKFLNESLSDESLASPRHKAPSLKTKLSKDSDVGSLPWWAEEDEDEDKKRESLRQSWLKPKPKENVDDEGLQEGDSAEMQKTEATQPTPVGISQDTNHGDSSPVSISKDSLEEVARKSLQKEKFIPEKEDDIPERPLSEEETGTYENSDDVETGNSSVSPSHDMMPSEAPPPGPDTLQEEEDKLKFFQEQMRDGSQFDYKEELEGLSTTDSPEKERDDKLQATGVELGDSIFNATDHHSEEADVDKSEDQQDGADDEDDYSDQFEESHDQEEHDGKEEPNKQAQPALDQLGLNKPSLLSKVSLMDSLDSTLDRNKQQPKMQLEKPKAFEGTSASGSGLKTTGTGNLYSGTTDTIAELQAALQQVQMNATDRSQQDRGLQPLESQHEDQLLLQKSSTGETKSRGFSLRPSVITDSSPAENELKKRQLLTNIGSAGNTLTSDSIDSASLPVDCRGFSLKPSEPLPSGPEPGLAVDSRGIPLDSRVVPLDSRESRDSFTEEKRGLDLQPVANILAMIDKTEGKKGKIGDDDTEDEDTPPLDSLRSIKAKAKARKSVDTKKREPTKKTTNKKGVKSAYSPVRVRGSKGSLPETSTGVPQKKGKRKEKGNQSVGKSNLDQWQPSMSSPPSWSPTPSMRKSKLHMESKIPSPKIKTKSNRPDQDVPESSAHHIAESVESFANYLKHLVRPNDEDRENLAPITPRWSDDEPVKSRASIRATSVDDRMERISREQRFQSEVENWQTAWKDERRRNDKLIADFAARERELSRKEEKTRLNYEEQIHDLKQEIYSLQARLQEEQENADNRRKVASGGDLKGITEEEKKRLEKEIREQEKLMKGYQQENERLYKELKQIQAKGKTTEARMFAENQKLATEVANLKEKLDQHPGQPHYSTPGSAVLGADRINYLQDQLGSYRRRETKTEKELDELRHVNMTLEQRMRAAERERDDAVERANQALGTSTQEQSQMKIRYESEIERLNRKLKWYAENQEILDRDLVKIKVKDQEIKNLKETVERLKRQQGKEMVERKERTNERTADAKRIRDLKRQVREMEEIIKRRYPNSLPALILAASSVPGVAQQTTDESPKKQPPSYVFLENQVKKLQSQLEEKDDEASRRIRAIEQKYNAMKFDYEERIKELEQSLKLANEKPRPSAHPHTHAQALEKELAAVREGDRRRIEELESEISVLQEALGRMSSLQAHVKNKKRKSDEKKSTTEVPVQQDTPERIQALERQIEEKDKELSELRQTCTRLQHERETMLASPHRDSRTTPKTPPRVAELERQNSQLKQRLAEISLDMDQDRVRYQGSLAEAERNARQARDDAADQIEKLRAQHQGEVNQLKNDFAVRHSSSIVTDLKSKLASQEIVIQKLREKLILEARNSEELVAVKTREGILKQQIANLQNELHQAKENFTPEMRHFDTLQSKIAAMEQRFNQRESDLERIINTTHIKSKLEKEESDSRWKAIVRKKNQEIEKFREELDVILEALRELKRQGVVIPMATAYQY</sequence>
<feature type="compositionally biased region" description="Polar residues" evidence="10">
    <location>
        <begin position="354"/>
        <end position="372"/>
    </location>
</feature>
<feature type="compositionally biased region" description="Basic and acidic residues" evidence="10">
    <location>
        <begin position="288"/>
        <end position="303"/>
    </location>
</feature>
<accession>A0A6P8I5S5</accession>
<comment type="similarity">
    <text evidence="2">Belongs to the CEP162 family.</text>
</comment>
<dbReference type="PANTHER" id="PTHR34031">
    <property type="entry name" value="CENTROSOMAL PROTEIN OF 162 KDA"/>
    <property type="match status" value="1"/>
</dbReference>
<evidence type="ECO:0000256" key="7">
    <source>
        <dbReference type="ARBA" id="ARBA00023054"/>
    </source>
</evidence>
<feature type="region of interest" description="Disordered" evidence="10">
    <location>
        <begin position="1215"/>
        <end position="1240"/>
    </location>
</feature>
<feature type="compositionally biased region" description="Polar residues" evidence="10">
    <location>
        <begin position="105"/>
        <end position="131"/>
    </location>
</feature>
<feature type="compositionally biased region" description="Basic and acidic residues" evidence="10">
    <location>
        <begin position="676"/>
        <end position="690"/>
    </location>
</feature>
<dbReference type="InterPro" id="IPR038774">
    <property type="entry name" value="CEP162-like"/>
</dbReference>
<protein>
    <recommendedName>
        <fullName evidence="3">Centrosomal protein of 162 kDa</fullName>
    </recommendedName>
</protein>
<feature type="compositionally biased region" description="Basic and acidic residues" evidence="10">
    <location>
        <begin position="258"/>
        <end position="272"/>
    </location>
</feature>
<feature type="compositionally biased region" description="Basic and acidic residues" evidence="10">
    <location>
        <begin position="234"/>
        <end position="243"/>
    </location>
</feature>
<feature type="compositionally biased region" description="Basic and acidic residues" evidence="10">
    <location>
        <begin position="333"/>
        <end position="350"/>
    </location>
</feature>
<dbReference type="KEGG" id="aten:116296460"/>